<accession>A0A6J5R1I8</accession>
<dbReference type="EMBL" id="LR797111">
    <property type="protein sequence ID" value="CAB4187441.1"/>
    <property type="molecule type" value="Genomic_DNA"/>
</dbReference>
<proteinExistence type="predicted"/>
<organism evidence="1">
    <name type="scientific">uncultured Caudovirales phage</name>
    <dbReference type="NCBI Taxonomy" id="2100421"/>
    <lineage>
        <taxon>Viruses</taxon>
        <taxon>Duplodnaviria</taxon>
        <taxon>Heunggongvirae</taxon>
        <taxon>Uroviricota</taxon>
        <taxon>Caudoviricetes</taxon>
        <taxon>Peduoviridae</taxon>
        <taxon>Maltschvirus</taxon>
        <taxon>Maltschvirus maltsch</taxon>
    </lineage>
</organism>
<protein>
    <submittedName>
        <fullName evidence="1">Uncharacterized protein</fullName>
    </submittedName>
</protein>
<reference evidence="1" key="1">
    <citation type="submission" date="2020-05" db="EMBL/GenBank/DDBJ databases">
        <authorList>
            <person name="Chiriac C."/>
            <person name="Salcher M."/>
            <person name="Ghai R."/>
            <person name="Kavagutti S V."/>
        </authorList>
    </citation>
    <scope>NUCLEOTIDE SEQUENCE</scope>
</reference>
<gene>
    <name evidence="1" type="ORF">UFOVP1155_27</name>
</gene>
<evidence type="ECO:0000313" key="1">
    <source>
        <dbReference type="EMBL" id="CAB4187441.1"/>
    </source>
</evidence>
<name>A0A6J5R1I8_9CAUD</name>
<sequence>MTDSISIGAAYRDQKIVGGSVDNTPIGATTKSTGAFTTLNATGATTLDGSVALGNATTDTIGFYGITPVAQRAYSSALHATSGISSSTDFGATQLAVVQEIQKTLYSLGVWATA</sequence>